<evidence type="ECO:0000313" key="3">
    <source>
        <dbReference type="Proteomes" id="UP000637002"/>
    </source>
</evidence>
<dbReference type="Gene3D" id="1.25.40.10">
    <property type="entry name" value="Tetratricopeptide repeat domain"/>
    <property type="match status" value="2"/>
</dbReference>
<feature type="region of interest" description="Disordered" evidence="1">
    <location>
        <begin position="216"/>
        <end position="284"/>
    </location>
</feature>
<dbReference type="InterPro" id="IPR019734">
    <property type="entry name" value="TPR_rpt"/>
</dbReference>
<dbReference type="EMBL" id="BMGG01000008">
    <property type="protein sequence ID" value="GGC81853.1"/>
    <property type="molecule type" value="Genomic_DNA"/>
</dbReference>
<feature type="region of interest" description="Disordered" evidence="1">
    <location>
        <begin position="651"/>
        <end position="675"/>
    </location>
</feature>
<reference evidence="2" key="2">
    <citation type="submission" date="2020-09" db="EMBL/GenBank/DDBJ databases">
        <authorList>
            <person name="Sun Q."/>
            <person name="Zhou Y."/>
        </authorList>
    </citation>
    <scope>NUCLEOTIDE SEQUENCE</scope>
    <source>
        <strain evidence="2">CGMCC 1.12919</strain>
    </source>
</reference>
<feature type="region of interest" description="Disordered" evidence="1">
    <location>
        <begin position="696"/>
        <end position="741"/>
    </location>
</feature>
<sequence>MATLIGKLEDCNNGVLRGWVWDPSSPDRIIEPIIVVDDVEVGSVSADIPRRDLASAGIGDGRHGFEAIVPSRLRDGQTHRVLLRFPTDDELPANHARVFSFPSTPRTIAGRVEGVRAGVLFGWVWDRASPDTAIEVEIMARGEQVGSSFANVFRSDLQRAGIGTGSHGFRFQLSPAILDGDDELTLIVRVAREFGGQVLGTVKANDYTASKFGAELSRSASPSIKPPAAAAKTDAAAAKAGSPATPAKPTATAKAAAASPAKPVAEAPKPAAAKPAANSAVPAAQPDDQAAALAKMSLKELIAQATQAEAKGNLELADVTLRRAYELAPKDFDVLFRFARVTLSRGDIVFAKQLAIDALALRSNHVKPSIVVARIAELEGDRLLALEYWKNVPASDSAYFERLQKSARMLAALERPGEAITLLKEAATLRPKDMKLRETLAQLLQDLGEQEEALAAWQAILSADPAHKRAPGKIKAITKPVRDPGFVHLPRRYRGIMTCSERPFAVATGSDADAVLVGCALGAHLGTHFEAPALVVVPAKTAFTHHIKGLLPQSVKLVASDELDGPVELLFLVPEYVSSAATAPIPRANHLLSYSESGGQPRQPDGRDAPQHVPLERRRADQLRPHCREMAADPDTAAPLRGQQRDLHRADRGLPSAFGPHRRGTVALRDQQGQDRRYRLARRFRDRRAALAIARRPLGGLTPSRDRATRPDRPEALRSRVRCSRQRSASPPRNACIEPGS</sequence>
<feature type="compositionally biased region" description="Basic and acidic residues" evidence="1">
    <location>
        <begin position="704"/>
        <end position="718"/>
    </location>
</feature>
<feature type="compositionally biased region" description="Basic and acidic residues" evidence="1">
    <location>
        <begin position="604"/>
        <end position="624"/>
    </location>
</feature>
<dbReference type="RefSeq" id="WP_188611383.1">
    <property type="nucleotide sequence ID" value="NZ_BMGG01000008.1"/>
</dbReference>
<evidence type="ECO:0000313" key="2">
    <source>
        <dbReference type="EMBL" id="GGC81853.1"/>
    </source>
</evidence>
<accession>A0A916XKR0</accession>
<reference evidence="2" key="1">
    <citation type="journal article" date="2014" name="Int. J. Syst. Evol. Microbiol.">
        <title>Complete genome sequence of Corynebacterium casei LMG S-19264T (=DSM 44701T), isolated from a smear-ripened cheese.</title>
        <authorList>
            <consortium name="US DOE Joint Genome Institute (JGI-PGF)"/>
            <person name="Walter F."/>
            <person name="Albersmeier A."/>
            <person name="Kalinowski J."/>
            <person name="Ruckert C."/>
        </authorList>
    </citation>
    <scope>NUCLEOTIDE SEQUENCE</scope>
    <source>
        <strain evidence="2">CGMCC 1.12919</strain>
    </source>
</reference>
<gene>
    <name evidence="2" type="ORF">GCM10010994_44750</name>
</gene>
<keyword evidence="3" id="KW-1185">Reference proteome</keyword>
<feature type="region of interest" description="Disordered" evidence="1">
    <location>
        <begin position="591"/>
        <end position="624"/>
    </location>
</feature>
<dbReference type="AlphaFoldDB" id="A0A916XKR0"/>
<dbReference type="SUPFAM" id="SSF48452">
    <property type="entry name" value="TPR-like"/>
    <property type="match status" value="1"/>
</dbReference>
<name>A0A916XKR0_9HYPH</name>
<feature type="compositionally biased region" description="Low complexity" evidence="1">
    <location>
        <begin position="219"/>
        <end position="284"/>
    </location>
</feature>
<organism evidence="2 3">
    <name type="scientific">Chelatococcus reniformis</name>
    <dbReference type="NCBI Taxonomy" id="1494448"/>
    <lineage>
        <taxon>Bacteria</taxon>
        <taxon>Pseudomonadati</taxon>
        <taxon>Pseudomonadota</taxon>
        <taxon>Alphaproteobacteria</taxon>
        <taxon>Hyphomicrobiales</taxon>
        <taxon>Chelatococcaceae</taxon>
        <taxon>Chelatococcus</taxon>
    </lineage>
</organism>
<dbReference type="SMART" id="SM00028">
    <property type="entry name" value="TPR"/>
    <property type="match status" value="4"/>
</dbReference>
<comment type="caution">
    <text evidence="2">The sequence shown here is derived from an EMBL/GenBank/DDBJ whole genome shotgun (WGS) entry which is preliminary data.</text>
</comment>
<evidence type="ECO:0000256" key="1">
    <source>
        <dbReference type="SAM" id="MobiDB-lite"/>
    </source>
</evidence>
<proteinExistence type="predicted"/>
<dbReference type="Proteomes" id="UP000637002">
    <property type="component" value="Unassembled WGS sequence"/>
</dbReference>
<dbReference type="InterPro" id="IPR011990">
    <property type="entry name" value="TPR-like_helical_dom_sf"/>
</dbReference>
<evidence type="ECO:0008006" key="4">
    <source>
        <dbReference type="Google" id="ProtNLM"/>
    </source>
</evidence>
<protein>
    <recommendedName>
        <fullName evidence="4">Tetratricopeptide repeat protein</fullName>
    </recommendedName>
</protein>